<gene>
    <name evidence="1" type="ORF">D778_01282</name>
</gene>
<proteinExistence type="predicted"/>
<protein>
    <submittedName>
        <fullName evidence="1">Uncharacterized protein</fullName>
    </submittedName>
</protein>
<organism evidence="1 2">
    <name type="scientific">Xanthomarina gelatinilytica</name>
    <dbReference type="NCBI Taxonomy" id="1137281"/>
    <lineage>
        <taxon>Bacteria</taxon>
        <taxon>Pseudomonadati</taxon>
        <taxon>Bacteroidota</taxon>
        <taxon>Flavobacteriia</taxon>
        <taxon>Flavobacteriales</taxon>
        <taxon>Flavobacteriaceae</taxon>
        <taxon>Xanthomarina</taxon>
    </lineage>
</organism>
<evidence type="ECO:0000313" key="1">
    <source>
        <dbReference type="EMBL" id="EMQ93962.1"/>
    </source>
</evidence>
<reference evidence="1 2" key="1">
    <citation type="submission" date="2012-12" db="EMBL/GenBank/DDBJ databases">
        <title>Genome assembly of Formosa sp. AK20.</title>
        <authorList>
            <person name="Kumar R."/>
            <person name="Khatri I."/>
            <person name="Vaidya B."/>
            <person name="Subramanian S."/>
            <person name="Pinnaka A."/>
        </authorList>
    </citation>
    <scope>NUCLEOTIDE SEQUENCE [LARGE SCALE GENOMIC DNA]</scope>
    <source>
        <strain evidence="1 2">AK20</strain>
    </source>
</reference>
<dbReference type="Proteomes" id="UP000012024">
    <property type="component" value="Unassembled WGS sequence"/>
</dbReference>
<name>M7MCS5_9FLAO</name>
<comment type="caution">
    <text evidence="1">The sequence shown here is derived from an EMBL/GenBank/DDBJ whole genome shotgun (WGS) entry which is preliminary data.</text>
</comment>
<keyword evidence="2" id="KW-1185">Reference proteome</keyword>
<dbReference type="eggNOG" id="ENOG5032RZB">
    <property type="taxonomic scope" value="Bacteria"/>
</dbReference>
<accession>M7MCS5</accession>
<dbReference type="PATRIC" id="fig|1137281.3.peg.2638"/>
<evidence type="ECO:0000313" key="2">
    <source>
        <dbReference type="Proteomes" id="UP000012024"/>
    </source>
</evidence>
<dbReference type="EMBL" id="ANLA01000023">
    <property type="protein sequence ID" value="EMQ93962.1"/>
    <property type="molecule type" value="Genomic_DNA"/>
</dbReference>
<dbReference type="AlphaFoldDB" id="M7MCS5"/>
<sequence length="109" mass="13214">MQLEEVYGDKLNEYVLSKPQRLKDIKHLLRNRIEYKRIPNPHDQKPCPLLSEIPLFNNYVPDLKSDPVFNPQTFNPLKYQFNFYARGTYMYRVDNTDYFIIIKSQHQNF</sequence>